<dbReference type="Pfam" id="PF06245">
    <property type="entry name" value="DUF1015"/>
    <property type="match status" value="1"/>
</dbReference>
<dbReference type="PANTHER" id="PTHR36454">
    <property type="entry name" value="LMO2823 PROTEIN"/>
    <property type="match status" value="1"/>
</dbReference>
<dbReference type="RefSeq" id="WP_165105972.1">
    <property type="nucleotide sequence ID" value="NZ_JAAKYA010000017.1"/>
</dbReference>
<keyword evidence="2" id="KW-1185">Reference proteome</keyword>
<proteinExistence type="predicted"/>
<name>A0A6M1REL8_9BACT</name>
<evidence type="ECO:0000313" key="1">
    <source>
        <dbReference type="EMBL" id="NGO38478.1"/>
    </source>
</evidence>
<dbReference type="Proteomes" id="UP000477311">
    <property type="component" value="Unassembled WGS sequence"/>
</dbReference>
<sequence length="404" mass="45204">MGDSWIQSFAAVRPRPELASRICVPPYDVVTTEEARRMAADNPLSFFWVSRPEIAFPPGWDPHAPVVYERGRARFEELLRSGALYEEERPAFYVYRLRTGSHQQLGLVGVADCEAYLRGDIRRHELTRPDKEDDRTRHIEVLNAQTGPAYLVYRAMADLDGYLAERAAGEPEVDFEAEDGVRHSVWTVADPDGMKRIAAACAQLPRLYIADGHHRTAAAARVYQKRRGAGRSRYFLAVMFPHDQLRILPYHRLVRDWGGLNETEFLGRLVQVGELGPGNGRPGRHEVDVFVGGRWHRVRFRNVPDAAVDAVGALDVSLLQNRVLGPLLGIEDPRTSPRLEFAGGAVGPEGLEAAVRSGRAVCAFAMHATEMEDLLAIADRGAIMPPKSTWFEPKLRDGLFSHRL</sequence>
<dbReference type="InterPro" id="IPR008323">
    <property type="entry name" value="UCP033563"/>
</dbReference>
<protein>
    <submittedName>
        <fullName evidence="1">DUF1015 domain-containing protein</fullName>
    </submittedName>
</protein>
<dbReference type="PANTHER" id="PTHR36454:SF1">
    <property type="entry name" value="DUF1015 DOMAIN-CONTAINING PROTEIN"/>
    <property type="match status" value="1"/>
</dbReference>
<dbReference type="PIRSF" id="PIRSF033563">
    <property type="entry name" value="UCP033563"/>
    <property type="match status" value="1"/>
</dbReference>
<gene>
    <name evidence="1" type="ORF">G4L39_03570</name>
</gene>
<evidence type="ECO:0000313" key="2">
    <source>
        <dbReference type="Proteomes" id="UP000477311"/>
    </source>
</evidence>
<organism evidence="1 2">
    <name type="scientific">Limisphaera ngatamarikiensis</name>
    <dbReference type="NCBI Taxonomy" id="1324935"/>
    <lineage>
        <taxon>Bacteria</taxon>
        <taxon>Pseudomonadati</taxon>
        <taxon>Verrucomicrobiota</taxon>
        <taxon>Verrucomicrobiia</taxon>
        <taxon>Limisphaerales</taxon>
        <taxon>Limisphaeraceae</taxon>
        <taxon>Limisphaera</taxon>
    </lineage>
</organism>
<dbReference type="AlphaFoldDB" id="A0A6M1REL8"/>
<comment type="caution">
    <text evidence="1">The sequence shown here is derived from an EMBL/GenBank/DDBJ whole genome shotgun (WGS) entry which is preliminary data.</text>
</comment>
<reference evidence="1 2" key="1">
    <citation type="submission" date="2020-02" db="EMBL/GenBank/DDBJ databases">
        <title>Draft genome sequence of Limisphaera ngatamarikiensis NGM72.4T, a thermophilic Verrucomicrobia grouped in subdivision 3.</title>
        <authorList>
            <person name="Carere C.R."/>
            <person name="Steen J."/>
            <person name="Hugenholtz P."/>
            <person name="Stott M.B."/>
        </authorList>
    </citation>
    <scope>NUCLEOTIDE SEQUENCE [LARGE SCALE GENOMIC DNA]</scope>
    <source>
        <strain evidence="1 2">NGM72.4</strain>
    </source>
</reference>
<dbReference type="EMBL" id="JAAKYA010000017">
    <property type="protein sequence ID" value="NGO38478.1"/>
    <property type="molecule type" value="Genomic_DNA"/>
</dbReference>
<accession>A0A6M1REL8</accession>